<proteinExistence type="predicted"/>
<dbReference type="Proteomes" id="UP001054945">
    <property type="component" value="Unassembled WGS sequence"/>
</dbReference>
<dbReference type="AlphaFoldDB" id="A0AAV4SV23"/>
<accession>A0AAV4SV23</accession>
<reference evidence="1 2" key="1">
    <citation type="submission" date="2021-06" db="EMBL/GenBank/DDBJ databases">
        <title>Caerostris extrusa draft genome.</title>
        <authorList>
            <person name="Kono N."/>
            <person name="Arakawa K."/>
        </authorList>
    </citation>
    <scope>NUCLEOTIDE SEQUENCE [LARGE SCALE GENOMIC DNA]</scope>
</reference>
<name>A0AAV4SV23_CAEEX</name>
<dbReference type="EMBL" id="BPLR01010271">
    <property type="protein sequence ID" value="GIY38203.1"/>
    <property type="molecule type" value="Genomic_DNA"/>
</dbReference>
<gene>
    <name evidence="1" type="ORF">CEXT_708401</name>
</gene>
<comment type="caution">
    <text evidence="1">The sequence shown here is derived from an EMBL/GenBank/DDBJ whole genome shotgun (WGS) entry which is preliminary data.</text>
</comment>
<evidence type="ECO:0000313" key="1">
    <source>
        <dbReference type="EMBL" id="GIY38203.1"/>
    </source>
</evidence>
<protein>
    <submittedName>
        <fullName evidence="1">Uncharacterized protein</fullName>
    </submittedName>
</protein>
<evidence type="ECO:0000313" key="2">
    <source>
        <dbReference type="Proteomes" id="UP001054945"/>
    </source>
</evidence>
<sequence length="130" mass="14609">MVIYHKGVSDPKANCVIKVTLKPKAKKVDEAANGDGCPPPPPTKTYIYHGHSTGQLENHKNFPQTKEAFQSFVKILMMLTMLCAPKATRTPNIYYSLLKTGNYNVDNLYNQLQKTINPAVQILFTPQWSN</sequence>
<organism evidence="1 2">
    <name type="scientific">Caerostris extrusa</name>
    <name type="common">Bark spider</name>
    <name type="synonym">Caerostris bankana</name>
    <dbReference type="NCBI Taxonomy" id="172846"/>
    <lineage>
        <taxon>Eukaryota</taxon>
        <taxon>Metazoa</taxon>
        <taxon>Ecdysozoa</taxon>
        <taxon>Arthropoda</taxon>
        <taxon>Chelicerata</taxon>
        <taxon>Arachnida</taxon>
        <taxon>Araneae</taxon>
        <taxon>Araneomorphae</taxon>
        <taxon>Entelegynae</taxon>
        <taxon>Araneoidea</taxon>
        <taxon>Araneidae</taxon>
        <taxon>Caerostris</taxon>
    </lineage>
</organism>
<keyword evidence="2" id="KW-1185">Reference proteome</keyword>